<feature type="transmembrane region" description="Helical" evidence="1">
    <location>
        <begin position="30"/>
        <end position="51"/>
    </location>
</feature>
<gene>
    <name evidence="2" type="ORF">Bm1_17700</name>
</gene>
<reference evidence="2" key="1">
    <citation type="journal article" date="2007" name="Science">
        <title>Draft genome of the filarial nematode parasite Brugia malayi.</title>
        <authorList>
            <person name="Ghedin E."/>
            <person name="Wang S."/>
            <person name="Spiro D."/>
            <person name="Caler E."/>
            <person name="Zhao Q."/>
            <person name="Crabtree J."/>
            <person name="Allen J.E."/>
            <person name="Delcher A.L."/>
            <person name="Guiliano D.B."/>
            <person name="Miranda-Saavedra D."/>
            <person name="Angiuoli S.V."/>
            <person name="Creasy T."/>
            <person name="Amedeo P."/>
            <person name="Haas B."/>
            <person name="El-Sayed N.M."/>
            <person name="Wortman J.R."/>
            <person name="Feldblyum T."/>
            <person name="Tallon L."/>
            <person name="Schatz M."/>
            <person name="Shumway M."/>
            <person name="Koo H."/>
            <person name="Salzberg S.L."/>
            <person name="Schobel S."/>
            <person name="Pertea M."/>
            <person name="Pop M."/>
            <person name="White O."/>
            <person name="Barton G.J."/>
            <person name="Carlow C.K."/>
            <person name="Crawford M.J."/>
            <person name="Daub J."/>
            <person name="Dimmic M.W."/>
            <person name="Estes C.F."/>
            <person name="Foster J.M."/>
            <person name="Ganatra M."/>
            <person name="Gregory W.F."/>
            <person name="Johnson N.M."/>
            <person name="Jin J."/>
            <person name="Komuniecki R."/>
            <person name="Korf I."/>
            <person name="Kumar S."/>
            <person name="Laney S."/>
            <person name="Li B.W."/>
            <person name="Li W."/>
            <person name="Lindblom T.H."/>
            <person name="Lustigman S."/>
            <person name="Ma D."/>
            <person name="Maina C.V."/>
            <person name="Martin D.M."/>
            <person name="McCarter J.P."/>
            <person name="McReynolds L."/>
            <person name="Mitreva M."/>
            <person name="Nutman T.B."/>
            <person name="Parkinson J."/>
            <person name="Peregrin-Alvarez J.M."/>
            <person name="Poole C."/>
            <person name="Ren Q."/>
            <person name="Saunders L."/>
            <person name="Sluder A.E."/>
            <person name="Smith K."/>
            <person name="Stanke M."/>
            <person name="Unnasch T.R."/>
            <person name="Ware J."/>
            <person name="Wei A.D."/>
            <person name="Weil G."/>
            <person name="Williams D.J."/>
            <person name="Zhang Y."/>
            <person name="Williams S.A."/>
            <person name="Fraser-Liggett C."/>
            <person name="Slatko B."/>
            <person name="Blaxter M.L."/>
            <person name="Scott A.L."/>
        </authorList>
    </citation>
    <scope>NUCLEOTIDE SEQUENCE [LARGE SCALE GENOMIC DNA]</scope>
</reference>
<organism evidence="2">
    <name type="scientific">Brugia malayi</name>
    <name type="common">Filarial nematode worm</name>
    <dbReference type="NCBI Taxonomy" id="6279"/>
    <lineage>
        <taxon>Eukaryota</taxon>
        <taxon>Metazoa</taxon>
        <taxon>Ecdysozoa</taxon>
        <taxon>Nematoda</taxon>
        <taxon>Chromadorea</taxon>
        <taxon>Rhabditida</taxon>
        <taxon>Spirurina</taxon>
        <taxon>Spiruromorpha</taxon>
        <taxon>Filarioidea</taxon>
        <taxon>Onchocercidae</taxon>
        <taxon>Brugia</taxon>
    </lineage>
</organism>
<dbReference type="EMBL" id="DS238757">
    <property type="protein sequence ID" value="EDP36157.1"/>
    <property type="molecule type" value="Genomic_DNA"/>
</dbReference>
<keyword evidence="1" id="KW-1133">Transmembrane helix</keyword>
<keyword evidence="1" id="KW-0812">Transmembrane</keyword>
<evidence type="ECO:0000256" key="1">
    <source>
        <dbReference type="SAM" id="Phobius"/>
    </source>
</evidence>
<protein>
    <submittedName>
        <fullName evidence="2">Uncharacterized protein</fullName>
    </submittedName>
</protein>
<dbReference type="AlphaFoldDB" id="A8P6J7"/>
<sequence>MEYCCKGLYTIKGIQKWRETHINDISFRRFIAFLHIIPFILGLYSNFYFLGGYEVGSMFVKRIWYEETLKLRFPAILLITLAYFYSQVCIEIDRKINLATITNNNYKKDC</sequence>
<accession>A8P6J7</accession>
<keyword evidence="1" id="KW-0472">Membrane</keyword>
<evidence type="ECO:0000313" key="2">
    <source>
        <dbReference type="EMBL" id="EDP36157.1"/>
    </source>
</evidence>
<feature type="transmembrane region" description="Helical" evidence="1">
    <location>
        <begin position="71"/>
        <end position="90"/>
    </location>
</feature>
<proteinExistence type="predicted"/>
<name>A8P6J7_BRUMA</name>